<dbReference type="EMBL" id="RSEJ01000008">
    <property type="protein sequence ID" value="NBI52923.1"/>
    <property type="molecule type" value="Genomic_DNA"/>
</dbReference>
<keyword evidence="2" id="KW-1185">Reference proteome</keyword>
<dbReference type="RefSeq" id="WP_160650612.1">
    <property type="nucleotide sequence ID" value="NZ_RSEJ01000008.1"/>
</dbReference>
<accession>A0ABW9YI74</accession>
<comment type="caution">
    <text evidence="1">The sequence shown here is derived from an EMBL/GenBank/DDBJ whole genome shotgun (WGS) entry which is preliminary data.</text>
</comment>
<proteinExistence type="predicted"/>
<dbReference type="Proteomes" id="UP000738517">
    <property type="component" value="Unassembled WGS sequence"/>
</dbReference>
<sequence length="60" mass="7013">MSTPTGNTFNNKYQADYAKQCHKFCLRGVIDHDLADFFEVSRDTIHNWSNKYPEFVLARA</sequence>
<evidence type="ECO:0008006" key="3">
    <source>
        <dbReference type="Google" id="ProtNLM"/>
    </source>
</evidence>
<organism evidence="1 2">
    <name type="scientific">Photobacterium alginatilyticum</name>
    <dbReference type="NCBI Taxonomy" id="1775171"/>
    <lineage>
        <taxon>Bacteria</taxon>
        <taxon>Pseudomonadati</taxon>
        <taxon>Pseudomonadota</taxon>
        <taxon>Gammaproteobacteria</taxon>
        <taxon>Vibrionales</taxon>
        <taxon>Vibrionaceae</taxon>
        <taxon>Photobacterium</taxon>
    </lineage>
</organism>
<protein>
    <recommendedName>
        <fullName evidence="3">Helix-turn-helix domain-containing protein</fullName>
    </recommendedName>
</protein>
<gene>
    <name evidence="1" type="ORF">EIZ48_10080</name>
</gene>
<evidence type="ECO:0000313" key="2">
    <source>
        <dbReference type="Proteomes" id="UP000738517"/>
    </source>
</evidence>
<reference evidence="1 2" key="1">
    <citation type="journal article" date="2017" name="Int. J. Syst. Evol. Microbiol.">
        <title>Photobacterium alginatilyticum sp. nov., a marine bacterium isolated from bottom seawater.</title>
        <authorList>
            <person name="Wang X."/>
            <person name="Wang Y."/>
            <person name="Yang X."/>
            <person name="Sun H."/>
            <person name="Li B."/>
            <person name="Zhang X.H."/>
        </authorList>
    </citation>
    <scope>NUCLEOTIDE SEQUENCE [LARGE SCALE GENOMIC DNA]</scope>
    <source>
        <strain evidence="1 2">P03D4</strain>
    </source>
</reference>
<evidence type="ECO:0000313" key="1">
    <source>
        <dbReference type="EMBL" id="NBI52923.1"/>
    </source>
</evidence>
<name>A0ABW9YI74_9GAMM</name>